<evidence type="ECO:0000256" key="7">
    <source>
        <dbReference type="SAM" id="Phobius"/>
    </source>
</evidence>
<dbReference type="Proteomes" id="UP001164459">
    <property type="component" value="Chromosome"/>
</dbReference>
<evidence type="ECO:0000256" key="4">
    <source>
        <dbReference type="ARBA" id="ARBA00022989"/>
    </source>
</evidence>
<keyword evidence="2" id="KW-1003">Cell membrane</keyword>
<evidence type="ECO:0000313" key="11">
    <source>
        <dbReference type="Proteomes" id="UP001164459"/>
    </source>
</evidence>
<evidence type="ECO:0000256" key="2">
    <source>
        <dbReference type="ARBA" id="ARBA00022475"/>
    </source>
</evidence>
<feature type="transmembrane region" description="Helical" evidence="7">
    <location>
        <begin position="376"/>
        <end position="396"/>
    </location>
</feature>
<evidence type="ECO:0000256" key="1">
    <source>
        <dbReference type="ARBA" id="ARBA00004651"/>
    </source>
</evidence>
<evidence type="ECO:0000256" key="5">
    <source>
        <dbReference type="ARBA" id="ARBA00023136"/>
    </source>
</evidence>
<reference evidence="10" key="1">
    <citation type="submission" date="2022-11" db="EMBL/GenBank/DDBJ databases">
        <title>Minimal conservation of predation-associated metabolite biosynthetic gene clusters underscores biosynthetic potential of Myxococcota including descriptions for ten novel species: Archangium lansinium sp. nov., Myxococcus landrumus sp. nov., Nannocystis bai.</title>
        <authorList>
            <person name="Ahearne A."/>
            <person name="Stevens C."/>
            <person name="Dowd S."/>
        </authorList>
    </citation>
    <scope>NUCLEOTIDE SEQUENCE</scope>
    <source>
        <strain evidence="10">Fl3</strain>
    </source>
</reference>
<dbReference type="EMBL" id="CP114040">
    <property type="protein sequence ID" value="WAS95772.1"/>
    <property type="molecule type" value="Genomic_DNA"/>
</dbReference>
<keyword evidence="11" id="KW-1185">Reference proteome</keyword>
<dbReference type="InterPro" id="IPR025857">
    <property type="entry name" value="MacB_PCD"/>
</dbReference>
<dbReference type="PANTHER" id="PTHR30572:SF4">
    <property type="entry name" value="ABC TRANSPORTER PERMEASE YTRF"/>
    <property type="match status" value="1"/>
</dbReference>
<feature type="domain" description="MacB-like periplasmic core" evidence="9">
    <location>
        <begin position="28"/>
        <end position="223"/>
    </location>
</feature>
<protein>
    <submittedName>
        <fullName evidence="10">ABC transporter permease</fullName>
    </submittedName>
</protein>
<sequence length="413" mass="43984">MLKDADHHASAGSRHRRARDLLVIVEVALALALAVGAVLATRSLSAIQRVDPGFDPDNVVASVVSPSADRYRTAAAVHQYWAEAQRRVAAIPGIVEVSLCSGLPGYIGSAVDTFYPLGVGRTAENARMATVHRVDVGLFELVRIPLLAGRTFGPQDASGPVVVVIDERLADELFPGQDPVGKRLQDRLSGQPSVEIIGVVGHIRQEGLDAPDRTPFQMYYSYRQIPPDTQGFGITMHMLVRGDGDPLPLSPQIREAIVSVDSQDPTWGTEPLVAGLERSMKPRRLAVKLLTMSAGVALLLAALGLYAVMASAVAQRTRELGVRMALGAQPGAVVRLVVRQGMTLVGVGLLVGTIAALGLTRLMTRLLTDEVAAADPWTYAAVALGLAVVGLLATFIPARRATRIDPLVALRHE</sequence>
<evidence type="ECO:0000256" key="3">
    <source>
        <dbReference type="ARBA" id="ARBA00022692"/>
    </source>
</evidence>
<keyword evidence="3 7" id="KW-0812">Transmembrane</keyword>
<dbReference type="InterPro" id="IPR050250">
    <property type="entry name" value="Macrolide_Exporter_MacB"/>
</dbReference>
<keyword evidence="5 7" id="KW-0472">Membrane</keyword>
<accession>A0ABY7H926</accession>
<comment type="subcellular location">
    <subcellularLocation>
        <location evidence="1">Cell membrane</location>
        <topology evidence="1">Multi-pass membrane protein</topology>
    </subcellularLocation>
</comment>
<feature type="transmembrane region" description="Helical" evidence="7">
    <location>
        <begin position="344"/>
        <end position="364"/>
    </location>
</feature>
<comment type="similarity">
    <text evidence="6">Belongs to the ABC-4 integral membrane protein family.</text>
</comment>
<dbReference type="PANTHER" id="PTHR30572">
    <property type="entry name" value="MEMBRANE COMPONENT OF TRANSPORTER-RELATED"/>
    <property type="match status" value="1"/>
</dbReference>
<keyword evidence="4 7" id="KW-1133">Transmembrane helix</keyword>
<evidence type="ECO:0000259" key="8">
    <source>
        <dbReference type="Pfam" id="PF02687"/>
    </source>
</evidence>
<feature type="transmembrane region" description="Helical" evidence="7">
    <location>
        <begin position="21"/>
        <end position="40"/>
    </location>
</feature>
<dbReference type="RefSeq" id="WP_269038116.1">
    <property type="nucleotide sequence ID" value="NZ_CP114040.1"/>
</dbReference>
<dbReference type="InterPro" id="IPR003838">
    <property type="entry name" value="ABC3_permease_C"/>
</dbReference>
<name>A0ABY7H926_9BACT</name>
<feature type="transmembrane region" description="Helical" evidence="7">
    <location>
        <begin position="289"/>
        <end position="314"/>
    </location>
</feature>
<gene>
    <name evidence="10" type="ORF">O0S08_06380</name>
</gene>
<proteinExistence type="inferred from homology"/>
<organism evidence="10 11">
    <name type="scientific">Nannocystis punicea</name>
    <dbReference type="NCBI Taxonomy" id="2995304"/>
    <lineage>
        <taxon>Bacteria</taxon>
        <taxon>Pseudomonadati</taxon>
        <taxon>Myxococcota</taxon>
        <taxon>Polyangia</taxon>
        <taxon>Nannocystales</taxon>
        <taxon>Nannocystaceae</taxon>
        <taxon>Nannocystis</taxon>
    </lineage>
</organism>
<evidence type="ECO:0000259" key="9">
    <source>
        <dbReference type="Pfam" id="PF12704"/>
    </source>
</evidence>
<feature type="domain" description="ABC3 transporter permease C-terminal" evidence="8">
    <location>
        <begin position="294"/>
        <end position="406"/>
    </location>
</feature>
<evidence type="ECO:0000313" key="10">
    <source>
        <dbReference type="EMBL" id="WAS95772.1"/>
    </source>
</evidence>
<evidence type="ECO:0000256" key="6">
    <source>
        <dbReference type="ARBA" id="ARBA00038076"/>
    </source>
</evidence>
<dbReference type="Pfam" id="PF12704">
    <property type="entry name" value="MacB_PCD"/>
    <property type="match status" value="1"/>
</dbReference>
<dbReference type="Pfam" id="PF02687">
    <property type="entry name" value="FtsX"/>
    <property type="match status" value="1"/>
</dbReference>